<keyword evidence="3" id="KW-0378">Hydrolase</keyword>
<dbReference type="Gene3D" id="3.40.50.1820">
    <property type="entry name" value="alpha/beta hydrolase"/>
    <property type="match status" value="1"/>
</dbReference>
<dbReference type="EMBL" id="WOWS01000006">
    <property type="protein sequence ID" value="MUU79460.1"/>
    <property type="molecule type" value="Genomic_DNA"/>
</dbReference>
<reference evidence="3 4" key="1">
    <citation type="submission" date="2019-12" db="EMBL/GenBank/DDBJ databases">
        <authorList>
            <person name="Li J."/>
        </authorList>
    </citation>
    <scope>NUCLEOTIDE SEQUENCE [LARGE SCALE GENOMIC DNA]</scope>
    <source>
        <strain evidence="3 4">HL2-2</strain>
    </source>
</reference>
<proteinExistence type="predicted"/>
<dbReference type="PIRSF" id="PIRSF037442">
    <property type="entry name" value="UCP037442_abhydr"/>
    <property type="match status" value="1"/>
</dbReference>
<accession>A0A6L6UAW2</accession>
<protein>
    <submittedName>
        <fullName evidence="3">Hydrolase</fullName>
    </submittedName>
</protein>
<dbReference type="SUPFAM" id="SSF53474">
    <property type="entry name" value="alpha/beta-Hydrolases"/>
    <property type="match status" value="1"/>
</dbReference>
<evidence type="ECO:0000313" key="4">
    <source>
        <dbReference type="Proteomes" id="UP000478208"/>
    </source>
</evidence>
<dbReference type="GO" id="GO:0016787">
    <property type="term" value="F:hydrolase activity"/>
    <property type="evidence" value="ECO:0007669"/>
    <property type="project" value="UniProtKB-KW"/>
</dbReference>
<dbReference type="InterPro" id="IPR017208">
    <property type="entry name" value="UCP037442_abhydr"/>
</dbReference>
<dbReference type="Proteomes" id="UP000478208">
    <property type="component" value="Unassembled WGS sequence"/>
</dbReference>
<name>A0A6L6UAW2_9FLAO</name>
<dbReference type="InterPro" id="IPR022742">
    <property type="entry name" value="Hydrolase_4"/>
</dbReference>
<keyword evidence="1" id="KW-0472">Membrane</keyword>
<keyword evidence="1" id="KW-1133">Transmembrane helix</keyword>
<dbReference type="InterPro" id="IPR029058">
    <property type="entry name" value="AB_hydrolase_fold"/>
</dbReference>
<feature type="transmembrane region" description="Helical" evidence="1">
    <location>
        <begin position="153"/>
        <end position="173"/>
    </location>
</feature>
<dbReference type="Pfam" id="PF12146">
    <property type="entry name" value="Hydrolase_4"/>
    <property type="match status" value="1"/>
</dbReference>
<evidence type="ECO:0000313" key="3">
    <source>
        <dbReference type="EMBL" id="MUU79460.1"/>
    </source>
</evidence>
<organism evidence="3 4">
    <name type="scientific">Winogradskyella endarachnes</name>
    <dbReference type="NCBI Taxonomy" id="2681965"/>
    <lineage>
        <taxon>Bacteria</taxon>
        <taxon>Pseudomonadati</taxon>
        <taxon>Bacteroidota</taxon>
        <taxon>Flavobacteriia</taxon>
        <taxon>Flavobacteriales</taxon>
        <taxon>Flavobacteriaceae</taxon>
        <taxon>Winogradskyella</taxon>
    </lineage>
</organism>
<comment type="caution">
    <text evidence="3">The sequence shown here is derived from an EMBL/GenBank/DDBJ whole genome shotgun (WGS) entry which is preliminary data.</text>
</comment>
<evidence type="ECO:0000256" key="1">
    <source>
        <dbReference type="SAM" id="Phobius"/>
    </source>
</evidence>
<dbReference type="RefSeq" id="WP_157364533.1">
    <property type="nucleotide sequence ID" value="NZ_WOWS01000006.1"/>
</dbReference>
<gene>
    <name evidence="3" type="ORF">GN138_13470</name>
</gene>
<keyword evidence="4" id="KW-1185">Reference proteome</keyword>
<keyword evidence="1" id="KW-0812">Transmembrane</keyword>
<evidence type="ECO:0000259" key="2">
    <source>
        <dbReference type="Pfam" id="PF12146"/>
    </source>
</evidence>
<dbReference type="AlphaFoldDB" id="A0A6L6UAW2"/>
<feature type="domain" description="Serine aminopeptidase S33" evidence="2">
    <location>
        <begin position="44"/>
        <end position="166"/>
    </location>
</feature>
<sequence>MIKGVDLNINTPLGHQIGLTVFKPKTSNNKSIIISSATGVLQHYYFKFSTYFAELGYTVYTFDYSGIGRSNKNKSQLKQNKLNIKDWGENDQASVIAYAQSKNPLHKTILITHSIGGQLLAFNKNIRQLDAIITVASQSGYWKHWKGFERFKMLTFWYVLIPWLTPLFGYFPAKKLRLFENLPKDMVYQWQRWGKHKNYMLSEFDFNQLQFKNYKKNILVLSFPNDEYASKSSVNWLAEQFINASINRRHILPEELNTPDIGHFGFFRNQFKNSLWKMTHRWIENYS</sequence>